<proteinExistence type="predicted"/>
<evidence type="ECO:0000256" key="1">
    <source>
        <dbReference type="SAM" id="MobiDB-lite"/>
    </source>
</evidence>
<feature type="compositionally biased region" description="Polar residues" evidence="1">
    <location>
        <begin position="86"/>
        <end position="107"/>
    </location>
</feature>
<feature type="compositionally biased region" description="Polar residues" evidence="1">
    <location>
        <begin position="49"/>
        <end position="60"/>
    </location>
</feature>
<evidence type="ECO:0000313" key="2">
    <source>
        <dbReference type="EMBL" id="BDR54954.1"/>
    </source>
</evidence>
<feature type="compositionally biased region" description="Polar residues" evidence="1">
    <location>
        <begin position="26"/>
        <end position="42"/>
    </location>
</feature>
<dbReference type="RefSeq" id="WP_317642459.1">
    <property type="nucleotide sequence ID" value="NZ_AP026800.1"/>
</dbReference>
<reference evidence="2 3" key="1">
    <citation type="journal article" date="2023" name="Microbiol. Spectr.">
        <title>Symbiosis of Carpenter Bees with Uncharacterized Lactic Acid Bacteria Showing NAD Auxotrophy.</title>
        <authorList>
            <person name="Kawasaki S."/>
            <person name="Ozawa K."/>
            <person name="Mori T."/>
            <person name="Yamamoto A."/>
            <person name="Ito M."/>
            <person name="Ohkuma M."/>
            <person name="Sakamoto M."/>
            <person name="Matsutani M."/>
        </authorList>
    </citation>
    <scope>NUCLEOTIDE SEQUENCE [LARGE SCALE GENOMIC DNA]</scope>
    <source>
        <strain evidence="2 3">KimH</strain>
    </source>
</reference>
<evidence type="ECO:0008006" key="4">
    <source>
        <dbReference type="Google" id="ProtNLM"/>
    </source>
</evidence>
<feature type="compositionally biased region" description="Basic residues" evidence="1">
    <location>
        <begin position="1"/>
        <end position="10"/>
    </location>
</feature>
<feature type="region of interest" description="Disordered" evidence="1">
    <location>
        <begin position="1"/>
        <end position="109"/>
    </location>
</feature>
<name>A0ABM8BDH0_9BIFI</name>
<gene>
    <name evidence="2" type="ORF">KIMH_10650</name>
</gene>
<dbReference type="Proteomes" id="UP001321748">
    <property type="component" value="Chromosome"/>
</dbReference>
<sequence length="316" mass="33256">MTAFGKKFKRSQAQDGQFAASFGLEQDQTQMLPQTQGMQGNPSDVDATISGTQPQELPTQTMPPVPGNVGTQAGQPPLAAMPPSVPTQGAGKTSGPTGPNHQNSKGQKQLPWKSILAVLVALFIGFNIGNSGSDDPKDSSAYKKLDGQYSQVRDELKSTQKDLKSTKSKLNDSEKDLKKAKEKAEKWDKEQADKKAAEDKAAQEAADKKKAEEEQKQKEAQAQQEAAQQAQKAQETATQPAAPNANTPAAPAPAAPAPAAPAPAPAPAQPQVQPRSGGSAHGGAFCSPEGAQAQSDRSSNILTCRVASDGRLRWKN</sequence>
<feature type="compositionally biased region" description="Basic and acidic residues" evidence="1">
    <location>
        <begin position="134"/>
        <end position="219"/>
    </location>
</feature>
<accession>A0ABM8BDH0</accession>
<dbReference type="EMBL" id="AP026800">
    <property type="protein sequence ID" value="BDR54954.1"/>
    <property type="molecule type" value="Genomic_DNA"/>
</dbReference>
<organism evidence="2 3">
    <name type="scientific">Bombiscardovia apis</name>
    <dbReference type="NCBI Taxonomy" id="2932182"/>
    <lineage>
        <taxon>Bacteria</taxon>
        <taxon>Bacillati</taxon>
        <taxon>Actinomycetota</taxon>
        <taxon>Actinomycetes</taxon>
        <taxon>Bifidobacteriales</taxon>
        <taxon>Bifidobacteriaceae</taxon>
        <taxon>Bombiscardovia</taxon>
    </lineage>
</organism>
<evidence type="ECO:0000313" key="3">
    <source>
        <dbReference type="Proteomes" id="UP001321748"/>
    </source>
</evidence>
<feature type="region of interest" description="Disordered" evidence="1">
    <location>
        <begin position="129"/>
        <end position="300"/>
    </location>
</feature>
<feature type="compositionally biased region" description="Pro residues" evidence="1">
    <location>
        <begin position="250"/>
        <end position="268"/>
    </location>
</feature>
<keyword evidence="3" id="KW-1185">Reference proteome</keyword>
<protein>
    <recommendedName>
        <fullName evidence="4">TolA protein</fullName>
    </recommendedName>
</protein>
<feature type="compositionally biased region" description="Low complexity" evidence="1">
    <location>
        <begin position="220"/>
        <end position="249"/>
    </location>
</feature>